<dbReference type="SUPFAM" id="SSF53067">
    <property type="entry name" value="Actin-like ATPase domain"/>
    <property type="match status" value="1"/>
</dbReference>
<reference evidence="2 3" key="1">
    <citation type="submission" date="2018-09" db="EMBL/GenBank/DDBJ databases">
        <title>Complete genome sequence of Euzebya sp. DY32-46 isolated from seawater of Pacific Ocean.</title>
        <authorList>
            <person name="Xu L."/>
            <person name="Wu Y.-H."/>
            <person name="Xu X.-W."/>
        </authorList>
    </citation>
    <scope>NUCLEOTIDE SEQUENCE [LARGE SCALE GENOMIC DNA]</scope>
    <source>
        <strain evidence="2 3">DY32-46</strain>
    </source>
</reference>
<name>A0A346XWC3_9ACTN</name>
<dbReference type="PANTHER" id="PTHR18964:SF149">
    <property type="entry name" value="BIFUNCTIONAL UDP-N-ACETYLGLUCOSAMINE 2-EPIMERASE_N-ACETYLMANNOSAMINE KINASE"/>
    <property type="match status" value="1"/>
</dbReference>
<dbReference type="InterPro" id="IPR043129">
    <property type="entry name" value="ATPase_NBD"/>
</dbReference>
<organism evidence="2 3">
    <name type="scientific">Euzebya pacifica</name>
    <dbReference type="NCBI Taxonomy" id="1608957"/>
    <lineage>
        <taxon>Bacteria</taxon>
        <taxon>Bacillati</taxon>
        <taxon>Actinomycetota</taxon>
        <taxon>Nitriliruptoria</taxon>
        <taxon>Euzebyales</taxon>
    </lineage>
</organism>
<dbReference type="EMBL" id="CP031165">
    <property type="protein sequence ID" value="AXV06520.1"/>
    <property type="molecule type" value="Genomic_DNA"/>
</dbReference>
<accession>A0A346XWC3</accession>
<dbReference type="CDD" id="cd23763">
    <property type="entry name" value="ASKHA_ATPase_ROK"/>
    <property type="match status" value="1"/>
</dbReference>
<dbReference type="RefSeq" id="WP_114591154.1">
    <property type="nucleotide sequence ID" value="NZ_CAXIBR010000041.1"/>
</dbReference>
<dbReference type="Gene3D" id="3.30.420.40">
    <property type="match status" value="2"/>
</dbReference>
<keyword evidence="3" id="KW-1185">Reference proteome</keyword>
<evidence type="ECO:0000313" key="3">
    <source>
        <dbReference type="Proteomes" id="UP000264006"/>
    </source>
</evidence>
<evidence type="ECO:0000313" key="2">
    <source>
        <dbReference type="EMBL" id="AXV06520.1"/>
    </source>
</evidence>
<gene>
    <name evidence="2" type="ORF">DVS28_a1829</name>
</gene>
<dbReference type="InterPro" id="IPR000600">
    <property type="entry name" value="ROK"/>
</dbReference>
<protein>
    <submittedName>
        <fullName evidence="2">Glucokinase</fullName>
    </submittedName>
</protein>
<dbReference type="KEGG" id="euz:DVS28_a1829"/>
<dbReference type="Proteomes" id="UP000264006">
    <property type="component" value="Chromosome"/>
</dbReference>
<proteinExistence type="inferred from homology"/>
<evidence type="ECO:0000256" key="1">
    <source>
        <dbReference type="ARBA" id="ARBA00006479"/>
    </source>
</evidence>
<dbReference type="PROSITE" id="PS01125">
    <property type="entry name" value="ROK"/>
    <property type="match status" value="1"/>
</dbReference>
<dbReference type="OrthoDB" id="8772678at2"/>
<keyword evidence="2" id="KW-0808">Transferase</keyword>
<comment type="similarity">
    <text evidence="1">Belongs to the ROK (NagC/XylR) family.</text>
</comment>
<sequence>MGTHIGVDLGGTKVLAARVDQNGRAEGHVKQVTPVEGPEAVVAAIAEAVETIANGCDDPVVGVGIGAPGPISDGVMLHAPNLSGFDDAVPLGAMLEERLGLPVVLGNDANVGTFGEAMFGAARGGTTVVGCWLGTGIGGGLVLDGRVHHGSSGTAGELGHVPVTMDGGRWCGCGRHGCVEAYAGRAAMAAAVQEAIAAGERTSLPTIMASKGKDRLTSGVWKRALKDGDPLAVRLMEEAVAALGVAIAGVVNVLDVDTVVFGGGLAEKLGQEHVDRIADAVRPRLIAPEVPRRWVLAELGDDSGVIGAAALTHTG</sequence>
<keyword evidence="2" id="KW-0418">Kinase</keyword>
<dbReference type="GO" id="GO:0016301">
    <property type="term" value="F:kinase activity"/>
    <property type="evidence" value="ECO:0007669"/>
    <property type="project" value="UniProtKB-KW"/>
</dbReference>
<dbReference type="Pfam" id="PF00480">
    <property type="entry name" value="ROK"/>
    <property type="match status" value="1"/>
</dbReference>
<dbReference type="AlphaFoldDB" id="A0A346XWC3"/>
<dbReference type="InterPro" id="IPR049874">
    <property type="entry name" value="ROK_cs"/>
</dbReference>
<dbReference type="PANTHER" id="PTHR18964">
    <property type="entry name" value="ROK (REPRESSOR, ORF, KINASE) FAMILY"/>
    <property type="match status" value="1"/>
</dbReference>